<organism evidence="2 3">
    <name type="scientific">Billgrantia ethanolica</name>
    <dbReference type="NCBI Taxonomy" id="2733486"/>
    <lineage>
        <taxon>Bacteria</taxon>
        <taxon>Pseudomonadati</taxon>
        <taxon>Pseudomonadota</taxon>
        <taxon>Gammaproteobacteria</taxon>
        <taxon>Oceanospirillales</taxon>
        <taxon>Halomonadaceae</taxon>
        <taxon>Billgrantia</taxon>
    </lineage>
</organism>
<dbReference type="Proteomes" id="UP001320168">
    <property type="component" value="Unassembled WGS sequence"/>
</dbReference>
<accession>A0ABS9A933</accession>
<sequence>MRYSWKSCCQAIRRLALAPLLALLTAPAALAAEHQPIWPPLLEVDHVLVQTSLYTRHFNPQPDHNNTQELISLELHNSQRWLVGGARFLNSFDQEAIYLYAGREFPFWQPSDNVTVRAKLTAGLLHGYRGEYQDNIPFNRYGTAPAALPSLGVQWGRFETDLIVFGTAGAMIIGGIRF</sequence>
<keyword evidence="3" id="KW-1185">Reference proteome</keyword>
<dbReference type="RefSeq" id="WP_234271840.1">
    <property type="nucleotide sequence ID" value="NZ_JABFTX010000006.1"/>
</dbReference>
<evidence type="ECO:0000256" key="1">
    <source>
        <dbReference type="SAM" id="SignalP"/>
    </source>
</evidence>
<feature type="signal peptide" evidence="1">
    <location>
        <begin position="1"/>
        <end position="31"/>
    </location>
</feature>
<comment type="caution">
    <text evidence="2">The sequence shown here is derived from an EMBL/GenBank/DDBJ whole genome shotgun (WGS) entry which is preliminary data.</text>
</comment>
<reference evidence="2 3" key="1">
    <citation type="journal article" date="2021" name="Front. Microbiol.">
        <title>Aerobic Denitrification and Heterotrophic Sulfur Oxidation in the Genus Halomonas Revealed by Six Novel Species Characterizations and Genome-Based Analysis.</title>
        <authorList>
            <person name="Wang L."/>
            <person name="Shao Z."/>
        </authorList>
    </citation>
    <scope>NUCLEOTIDE SEQUENCE [LARGE SCALE GENOMIC DNA]</scope>
    <source>
        <strain evidence="2 3">MCCC 1A11081</strain>
    </source>
</reference>
<dbReference type="EMBL" id="JABFTX010000006">
    <property type="protein sequence ID" value="MCE8005338.1"/>
    <property type="molecule type" value="Genomic_DNA"/>
</dbReference>
<evidence type="ECO:0000313" key="3">
    <source>
        <dbReference type="Proteomes" id="UP001320168"/>
    </source>
</evidence>
<evidence type="ECO:0008006" key="4">
    <source>
        <dbReference type="Google" id="ProtNLM"/>
    </source>
</evidence>
<name>A0ABS9A933_9GAMM</name>
<gene>
    <name evidence="2" type="ORF">HOP53_21125</name>
</gene>
<keyword evidence="1" id="KW-0732">Signal</keyword>
<proteinExistence type="predicted"/>
<feature type="chain" id="PRO_5045247610" description="Sn-glycerol-3-phosphate transporter" evidence="1">
    <location>
        <begin position="32"/>
        <end position="178"/>
    </location>
</feature>
<protein>
    <recommendedName>
        <fullName evidence="4">Sn-glycerol-3-phosphate transporter</fullName>
    </recommendedName>
</protein>
<evidence type="ECO:0000313" key="2">
    <source>
        <dbReference type="EMBL" id="MCE8005338.1"/>
    </source>
</evidence>